<dbReference type="AlphaFoldDB" id="A0A9W7TFZ1"/>
<dbReference type="PANTHER" id="PTHR11214">
    <property type="entry name" value="BETA-1,3-N-ACETYLGLUCOSAMINYLTRANSFERASE"/>
    <property type="match status" value="1"/>
</dbReference>
<dbReference type="GO" id="GO:0006493">
    <property type="term" value="P:protein O-linked glycosylation"/>
    <property type="evidence" value="ECO:0007669"/>
    <property type="project" value="TreeGrafter"/>
</dbReference>
<feature type="transmembrane region" description="Helical" evidence="16">
    <location>
        <begin position="12"/>
        <end position="38"/>
    </location>
</feature>
<dbReference type="OrthoDB" id="5957813at2759"/>
<evidence type="ECO:0000256" key="2">
    <source>
        <dbReference type="ARBA" id="ARBA00004323"/>
    </source>
</evidence>
<evidence type="ECO:0000256" key="15">
    <source>
        <dbReference type="ARBA" id="ARBA00065824"/>
    </source>
</evidence>
<dbReference type="Pfam" id="PF01762">
    <property type="entry name" value="Galactosyl_T"/>
    <property type="match status" value="1"/>
</dbReference>
<dbReference type="InterPro" id="IPR002659">
    <property type="entry name" value="Glyco_trans_31"/>
</dbReference>
<dbReference type="EMBL" id="JAFHDT010000019">
    <property type="protein sequence ID" value="KAI7796505.1"/>
    <property type="molecule type" value="Genomic_DNA"/>
</dbReference>
<evidence type="ECO:0000256" key="12">
    <source>
        <dbReference type="ARBA" id="ARBA00023180"/>
    </source>
</evidence>
<protein>
    <recommendedName>
        <fullName evidence="16">Hexosyltransferase</fullName>
        <ecNumber evidence="16">2.4.1.-</ecNumber>
    </recommendedName>
</protein>
<keyword evidence="13" id="KW-0464">Manganese</keyword>
<comment type="pathway">
    <text evidence="3">Protein modification; protein glycosylation.</text>
</comment>
<dbReference type="Proteomes" id="UP001059041">
    <property type="component" value="Linkage Group LG19"/>
</dbReference>
<proteinExistence type="inferred from homology"/>
<accession>A0A9W7TFZ1</accession>
<keyword evidence="10 16" id="KW-0333">Golgi apparatus</keyword>
<evidence type="ECO:0000256" key="13">
    <source>
        <dbReference type="ARBA" id="ARBA00023211"/>
    </source>
</evidence>
<evidence type="ECO:0000256" key="4">
    <source>
        <dbReference type="ARBA" id="ARBA00008661"/>
    </source>
</evidence>
<keyword evidence="5 16" id="KW-0328">Glycosyltransferase</keyword>
<evidence type="ECO:0000256" key="11">
    <source>
        <dbReference type="ARBA" id="ARBA00023136"/>
    </source>
</evidence>
<dbReference type="Gene3D" id="3.90.550.50">
    <property type="match status" value="1"/>
</dbReference>
<dbReference type="GO" id="GO:0000139">
    <property type="term" value="C:Golgi membrane"/>
    <property type="evidence" value="ECO:0007669"/>
    <property type="project" value="UniProtKB-SubCell"/>
</dbReference>
<dbReference type="EC" id="2.4.1.-" evidence="16"/>
<comment type="similarity">
    <text evidence="4 16">Belongs to the glycosyltransferase 31 family.</text>
</comment>
<keyword evidence="11 16" id="KW-0472">Membrane</keyword>
<organism evidence="17 18">
    <name type="scientific">Triplophysa rosa</name>
    <name type="common">Cave loach</name>
    <dbReference type="NCBI Taxonomy" id="992332"/>
    <lineage>
        <taxon>Eukaryota</taxon>
        <taxon>Metazoa</taxon>
        <taxon>Chordata</taxon>
        <taxon>Craniata</taxon>
        <taxon>Vertebrata</taxon>
        <taxon>Euteleostomi</taxon>
        <taxon>Actinopterygii</taxon>
        <taxon>Neopterygii</taxon>
        <taxon>Teleostei</taxon>
        <taxon>Ostariophysi</taxon>
        <taxon>Cypriniformes</taxon>
        <taxon>Nemacheilidae</taxon>
        <taxon>Triplophysa</taxon>
    </lineage>
</organism>
<comment type="caution">
    <text evidence="17">The sequence shown here is derived from an EMBL/GenBank/DDBJ whole genome shotgun (WGS) entry which is preliminary data.</text>
</comment>
<sequence>MARSRCNGKVLCLFLLPCVMVSHLVIYIMVSIFVAVSYSPPPPPQLPLHFVATGASGNSGAQASHPVRPFWNLRLEDGALWNRLQHISDREHNPILRSNVTRPKILGTRHPQEKMVVCGQDEMWASQLHDFNTLPAQMKEFVLSMHCRYYPILLNQPNLCAGDGTETETPFLLMAIKSQVGNFENRQAIRETWGRSGWIQGDDGGRFWFVRTVFLLARQDTETGPHPDLSALLDLESRTHEDILQWDFKDSFFNLTLKDILFWDWVSKHCPHIHYIFKGDDDVFVRTRALLDYLNQHEATVQKTDRNKTKDLDDFVVGDVIANAWPNRQPGTKYYIPDSFYKGTYPAYAGGGGVVYTGSLAMRLKEVSQRVSLFPIDDVYLGMCLHRLGVSPSHHSGFLTFDLPEDLREKPCAYHNVLLVHKRSPKEMLTLWKELQVPPQEC</sequence>
<keyword evidence="18" id="KW-1185">Reference proteome</keyword>
<name>A0A9W7TFZ1_TRIRA</name>
<evidence type="ECO:0000313" key="18">
    <source>
        <dbReference type="Proteomes" id="UP001059041"/>
    </source>
</evidence>
<evidence type="ECO:0000256" key="9">
    <source>
        <dbReference type="ARBA" id="ARBA00022989"/>
    </source>
</evidence>
<evidence type="ECO:0000256" key="5">
    <source>
        <dbReference type="ARBA" id="ARBA00022676"/>
    </source>
</evidence>
<reference evidence="17" key="1">
    <citation type="submission" date="2021-02" db="EMBL/GenBank/DDBJ databases">
        <title>Comparative genomics reveals that relaxation of natural selection precedes convergent phenotypic evolution of cavefish.</title>
        <authorList>
            <person name="Peng Z."/>
        </authorList>
    </citation>
    <scope>NUCLEOTIDE SEQUENCE</scope>
    <source>
        <tissue evidence="17">Muscle</tissue>
    </source>
</reference>
<comment type="catalytic activity">
    <reaction evidence="14">
        <text>a beta-D-galactosyl-(1-&gt;4)-N-acetyl-beta-D-glucosaminyl derivative + UDP-N-acetyl-alpha-D-glucosamine = an N-acetyl-beta-D-glucosaminyl-(1-&gt;3)-beta-D-galactosyl-(1-&gt;4)-N-acetyl-beta-D-glucosaminyl derivative + UDP + H(+)</text>
        <dbReference type="Rhea" id="RHEA:14389"/>
        <dbReference type="ChEBI" id="CHEBI:15378"/>
        <dbReference type="ChEBI" id="CHEBI:57705"/>
        <dbReference type="ChEBI" id="CHEBI:58223"/>
        <dbReference type="ChEBI" id="CHEBI:133507"/>
        <dbReference type="ChEBI" id="CHEBI:134090"/>
        <dbReference type="EC" id="2.4.1.149"/>
    </reaction>
</comment>
<evidence type="ECO:0000256" key="14">
    <source>
        <dbReference type="ARBA" id="ARBA00050470"/>
    </source>
</evidence>
<keyword evidence="6" id="KW-0808">Transferase</keyword>
<evidence type="ECO:0000256" key="7">
    <source>
        <dbReference type="ARBA" id="ARBA00022692"/>
    </source>
</evidence>
<evidence type="ECO:0000256" key="6">
    <source>
        <dbReference type="ARBA" id="ARBA00022679"/>
    </source>
</evidence>
<dbReference type="GO" id="GO:0030311">
    <property type="term" value="P:poly-N-acetyllactosamine biosynthetic process"/>
    <property type="evidence" value="ECO:0007669"/>
    <property type="project" value="TreeGrafter"/>
</dbReference>
<keyword evidence="8 16" id="KW-0735">Signal-anchor</keyword>
<dbReference type="PANTHER" id="PTHR11214:SF234">
    <property type="entry name" value="HEXOSYLTRANSFERASE"/>
    <property type="match status" value="1"/>
</dbReference>
<evidence type="ECO:0000313" key="17">
    <source>
        <dbReference type="EMBL" id="KAI7796505.1"/>
    </source>
</evidence>
<comment type="subunit">
    <text evidence="15">Interacts with B3GNT8; this interaction greatly increases B3GNT2 catalytic activity, independently of B3GNT8 enzymatic activity.</text>
</comment>
<evidence type="ECO:0000256" key="10">
    <source>
        <dbReference type="ARBA" id="ARBA00023034"/>
    </source>
</evidence>
<evidence type="ECO:0000256" key="1">
    <source>
        <dbReference type="ARBA" id="ARBA00001936"/>
    </source>
</evidence>
<evidence type="ECO:0000256" key="3">
    <source>
        <dbReference type="ARBA" id="ARBA00004922"/>
    </source>
</evidence>
<evidence type="ECO:0000256" key="16">
    <source>
        <dbReference type="RuleBase" id="RU363063"/>
    </source>
</evidence>
<keyword evidence="12" id="KW-0325">Glycoprotein</keyword>
<dbReference type="FunFam" id="3.90.550.50:FF:000010">
    <property type="entry name" value="Hexosyltransferase"/>
    <property type="match status" value="1"/>
</dbReference>
<dbReference type="GO" id="GO:0008532">
    <property type="term" value="F:N-acetyllactosaminide beta-1,3-N-acetylglucosaminyltransferase activity"/>
    <property type="evidence" value="ECO:0007669"/>
    <property type="project" value="UniProtKB-EC"/>
</dbReference>
<gene>
    <name evidence="17" type="ORF">IRJ41_023561</name>
</gene>
<keyword evidence="9 16" id="KW-1133">Transmembrane helix</keyword>
<comment type="subcellular location">
    <subcellularLocation>
        <location evidence="2 16">Golgi apparatus membrane</location>
        <topology evidence="2 16">Single-pass type II membrane protein</topology>
    </subcellularLocation>
</comment>
<comment type="cofactor">
    <cofactor evidence="1">
        <name>Mn(2+)</name>
        <dbReference type="ChEBI" id="CHEBI:29035"/>
    </cofactor>
</comment>
<evidence type="ECO:0000256" key="8">
    <source>
        <dbReference type="ARBA" id="ARBA00022968"/>
    </source>
</evidence>
<keyword evidence="7 16" id="KW-0812">Transmembrane</keyword>